<dbReference type="OrthoDB" id="2689158at2759"/>
<dbReference type="Proteomes" id="UP000054538">
    <property type="component" value="Unassembled WGS sequence"/>
</dbReference>
<dbReference type="EMBL" id="KN827823">
    <property type="protein sequence ID" value="KIK75841.1"/>
    <property type="molecule type" value="Genomic_DNA"/>
</dbReference>
<sequence length="101" mass="11281">MSDNVQAIHTSRPLVEDRSAWHLVMQCAEEQIQFPMLCDTFAEQFGDQYVYTDWKLVFDAVFTASEDGRDACIAAMQSAMDASVSPLSANKDDHVESSLKS</sequence>
<keyword evidence="2" id="KW-1185">Reference proteome</keyword>
<organism evidence="1 2">
    <name type="scientific">Paxillus rubicundulus Ve08.2h10</name>
    <dbReference type="NCBI Taxonomy" id="930991"/>
    <lineage>
        <taxon>Eukaryota</taxon>
        <taxon>Fungi</taxon>
        <taxon>Dikarya</taxon>
        <taxon>Basidiomycota</taxon>
        <taxon>Agaricomycotina</taxon>
        <taxon>Agaricomycetes</taxon>
        <taxon>Agaricomycetidae</taxon>
        <taxon>Boletales</taxon>
        <taxon>Paxilineae</taxon>
        <taxon>Paxillaceae</taxon>
        <taxon>Paxillus</taxon>
    </lineage>
</organism>
<gene>
    <name evidence="1" type="ORF">PAXRUDRAFT_18636</name>
</gene>
<evidence type="ECO:0000313" key="1">
    <source>
        <dbReference type="EMBL" id="KIK75841.1"/>
    </source>
</evidence>
<dbReference type="InParanoid" id="A0A0D0CXG4"/>
<evidence type="ECO:0000313" key="2">
    <source>
        <dbReference type="Proteomes" id="UP000054538"/>
    </source>
</evidence>
<accession>A0A0D0CXG4</accession>
<name>A0A0D0CXG4_9AGAM</name>
<proteinExistence type="predicted"/>
<protein>
    <submittedName>
        <fullName evidence="1">Uncharacterized protein</fullName>
    </submittedName>
</protein>
<dbReference type="HOGENOM" id="CLU_2292564_0_0_1"/>
<dbReference type="AlphaFoldDB" id="A0A0D0CXG4"/>
<reference evidence="2" key="2">
    <citation type="submission" date="2015-01" db="EMBL/GenBank/DDBJ databases">
        <title>Evolutionary Origins and Diversification of the Mycorrhizal Mutualists.</title>
        <authorList>
            <consortium name="DOE Joint Genome Institute"/>
            <consortium name="Mycorrhizal Genomics Consortium"/>
            <person name="Kohler A."/>
            <person name="Kuo A."/>
            <person name="Nagy L.G."/>
            <person name="Floudas D."/>
            <person name="Copeland A."/>
            <person name="Barry K.W."/>
            <person name="Cichocki N."/>
            <person name="Veneault-Fourrey C."/>
            <person name="LaButti K."/>
            <person name="Lindquist E.A."/>
            <person name="Lipzen A."/>
            <person name="Lundell T."/>
            <person name="Morin E."/>
            <person name="Murat C."/>
            <person name="Riley R."/>
            <person name="Ohm R."/>
            <person name="Sun H."/>
            <person name="Tunlid A."/>
            <person name="Henrissat B."/>
            <person name="Grigoriev I.V."/>
            <person name="Hibbett D.S."/>
            <person name="Martin F."/>
        </authorList>
    </citation>
    <scope>NUCLEOTIDE SEQUENCE [LARGE SCALE GENOMIC DNA]</scope>
    <source>
        <strain evidence="2">Ve08.2h10</strain>
    </source>
</reference>
<reference evidence="1 2" key="1">
    <citation type="submission" date="2014-04" db="EMBL/GenBank/DDBJ databases">
        <authorList>
            <consortium name="DOE Joint Genome Institute"/>
            <person name="Kuo A."/>
            <person name="Kohler A."/>
            <person name="Jargeat P."/>
            <person name="Nagy L.G."/>
            <person name="Floudas D."/>
            <person name="Copeland A."/>
            <person name="Barry K.W."/>
            <person name="Cichocki N."/>
            <person name="Veneault-Fourrey C."/>
            <person name="LaButti K."/>
            <person name="Lindquist E.A."/>
            <person name="Lipzen A."/>
            <person name="Lundell T."/>
            <person name="Morin E."/>
            <person name="Murat C."/>
            <person name="Sun H."/>
            <person name="Tunlid A."/>
            <person name="Henrissat B."/>
            <person name="Grigoriev I.V."/>
            <person name="Hibbett D.S."/>
            <person name="Martin F."/>
            <person name="Nordberg H.P."/>
            <person name="Cantor M.N."/>
            <person name="Hua S.X."/>
        </authorList>
    </citation>
    <scope>NUCLEOTIDE SEQUENCE [LARGE SCALE GENOMIC DNA]</scope>
    <source>
        <strain evidence="1 2">Ve08.2h10</strain>
    </source>
</reference>